<dbReference type="STRING" id="553175.POREN0001_2001"/>
<comment type="caution">
    <text evidence="2">The sequence shown here is derived from an EMBL/GenBank/DDBJ whole genome shotgun (WGS) entry which is preliminary data.</text>
</comment>
<dbReference type="Pfam" id="PF13306">
    <property type="entry name" value="LRR_5"/>
    <property type="match status" value="3"/>
</dbReference>
<dbReference type="eggNOG" id="COG5492">
    <property type="taxonomic scope" value="Bacteria"/>
</dbReference>
<dbReference type="Proteomes" id="UP000004295">
    <property type="component" value="Unassembled WGS sequence"/>
</dbReference>
<name>C3JCB0_POREA</name>
<reference evidence="2 3" key="1">
    <citation type="submission" date="2009-04" db="EMBL/GenBank/DDBJ databases">
        <authorList>
            <person name="Sebastian Y."/>
            <person name="Madupu R."/>
            <person name="Durkin A.S."/>
            <person name="Torralba M."/>
            <person name="Methe B."/>
            <person name="Sutton G.G."/>
            <person name="Strausberg R.L."/>
            <person name="Nelson K.E."/>
        </authorList>
    </citation>
    <scope>NUCLEOTIDE SEQUENCE [LARGE SCALE GENOMIC DNA]</scope>
    <source>
        <strain evidence="3">ATCC 35406 / BCRC 14492 / JCM 8526 / NCTC 13058 / HG 370</strain>
    </source>
</reference>
<dbReference type="PANTHER" id="PTHR45661">
    <property type="entry name" value="SURFACE ANTIGEN"/>
    <property type="match status" value="1"/>
</dbReference>
<protein>
    <recommendedName>
        <fullName evidence="4">Leucine-rich repeat domain-containing protein</fullName>
    </recommendedName>
</protein>
<dbReference type="EMBL" id="ACNN01000031">
    <property type="protein sequence ID" value="EEN82179.1"/>
    <property type="molecule type" value="Genomic_DNA"/>
</dbReference>
<dbReference type="Gene3D" id="3.80.10.10">
    <property type="entry name" value="Ribonuclease Inhibitor"/>
    <property type="match status" value="2"/>
</dbReference>
<dbReference type="InterPro" id="IPR032675">
    <property type="entry name" value="LRR_dom_sf"/>
</dbReference>
<evidence type="ECO:0008006" key="4">
    <source>
        <dbReference type="Google" id="ProtNLM"/>
    </source>
</evidence>
<dbReference type="SUPFAM" id="SSF52058">
    <property type="entry name" value="L domain-like"/>
    <property type="match status" value="1"/>
</dbReference>
<evidence type="ECO:0000313" key="3">
    <source>
        <dbReference type="Proteomes" id="UP000004295"/>
    </source>
</evidence>
<dbReference type="PANTHER" id="PTHR45661:SF3">
    <property type="entry name" value="IG-LIKE DOMAIN-CONTAINING PROTEIN"/>
    <property type="match status" value="1"/>
</dbReference>
<dbReference type="RefSeq" id="WP_004334705.1">
    <property type="nucleotide sequence ID" value="NZ_ACNN01000031.1"/>
</dbReference>
<dbReference type="InterPro" id="IPR026906">
    <property type="entry name" value="LRR_5"/>
</dbReference>
<dbReference type="GeneID" id="93366166"/>
<evidence type="ECO:0000256" key="1">
    <source>
        <dbReference type="SAM" id="SignalP"/>
    </source>
</evidence>
<sequence length="577" mass="63025">MKRTTLISVAIASVMSAVATNSFGNTVVPSAAQKEIYTSGNYNATRGATFDDAWRKPDYSKKFKEGKFFYYVISEENKTVGVAPATGIDNVYQHSMEVPETITHGGSTYTVVAIGRVAFANMFNLQSVKLPKTIQYIGQGAFWGASILKIEIPDATEELDDRCFKETIKLGSIKIGKGLTKIGEGAFSGCWNIKEITVAEGNSAFSNRDGALYTKDESVVIKYPSFRQNVKKVVLPSTVKKIAQGAFEYCEYLTEITLNEGLKEIESSAFYLCTHLESMKIPASVDKIASGSAFCLLESCKKFEVAPGNATYEALMDGRLLADKKTHTAVSLLFTKDLATITLPEGIEHIGNRAMLVLYENGGIESTYRNKGPREVILPKSLKSIGEYAFSGSNIHSVKVPDAVETIATGAFQDCKNLNYVEIGKGCKTLGDFVFSTCPALATRDKGIIRVYAEMPPKVQNEKGQSVNFDEDLVKGAQLQVPGASLSKYQEASAWKKFRQIVKLEGLSTKEVENESLVLMPSAGVLRIQNPEANQVNLYSINGYLVHSTNETAFSVELSTGIYLVSSNGKTQKVYIP</sequence>
<dbReference type="InterPro" id="IPR053139">
    <property type="entry name" value="Surface_bspA-like"/>
</dbReference>
<gene>
    <name evidence="2" type="ORF">POREN0001_2001</name>
</gene>
<keyword evidence="1" id="KW-0732">Signal</keyword>
<organism evidence="2 3">
    <name type="scientific">Porphyromonas endodontalis (strain ATCC 35406 / DSM 24491 / JCM 8526 / CCUG 16442 / BCRC 14492 / NCTC 13058 / HG 370)</name>
    <name type="common">Bacteroides endodontalis</name>
    <dbReference type="NCBI Taxonomy" id="553175"/>
    <lineage>
        <taxon>Bacteria</taxon>
        <taxon>Pseudomonadati</taxon>
        <taxon>Bacteroidota</taxon>
        <taxon>Bacteroidia</taxon>
        <taxon>Bacteroidales</taxon>
        <taxon>Porphyromonadaceae</taxon>
        <taxon>Porphyromonas</taxon>
    </lineage>
</organism>
<keyword evidence="3" id="KW-1185">Reference proteome</keyword>
<accession>C3JCB0</accession>
<evidence type="ECO:0000313" key="2">
    <source>
        <dbReference type="EMBL" id="EEN82179.1"/>
    </source>
</evidence>
<proteinExistence type="predicted"/>
<feature type="signal peptide" evidence="1">
    <location>
        <begin position="1"/>
        <end position="19"/>
    </location>
</feature>
<dbReference type="AlphaFoldDB" id="C3JCB0"/>
<feature type="chain" id="PRO_5002926309" description="Leucine-rich repeat domain-containing protein" evidence="1">
    <location>
        <begin position="20"/>
        <end position="577"/>
    </location>
</feature>